<proteinExistence type="predicted"/>
<dbReference type="SUPFAM" id="SSF52172">
    <property type="entry name" value="CheY-like"/>
    <property type="match status" value="1"/>
</dbReference>
<dbReference type="PROSITE" id="PS50110">
    <property type="entry name" value="RESPONSE_REGULATORY"/>
    <property type="match status" value="1"/>
</dbReference>
<dbReference type="Gene3D" id="3.40.50.2300">
    <property type="match status" value="1"/>
</dbReference>
<evidence type="ECO:0000256" key="2">
    <source>
        <dbReference type="ARBA" id="ARBA00012438"/>
    </source>
</evidence>
<dbReference type="Pfam" id="PF11845">
    <property type="entry name" value="Tll0287-like"/>
    <property type="match status" value="1"/>
</dbReference>
<dbReference type="Pfam" id="PF08448">
    <property type="entry name" value="PAS_4"/>
    <property type="match status" value="1"/>
</dbReference>
<dbReference type="SMART" id="SM00448">
    <property type="entry name" value="REC"/>
    <property type="match status" value="1"/>
</dbReference>
<evidence type="ECO:0000256" key="3">
    <source>
        <dbReference type="ARBA" id="ARBA00022553"/>
    </source>
</evidence>
<reference evidence="10 11" key="1">
    <citation type="submission" date="2007-05" db="EMBL/GenBank/DDBJ databases">
        <title>Complete sequence of Geobacter uraniireducens Rf4.</title>
        <authorList>
            <consortium name="US DOE Joint Genome Institute"/>
            <person name="Copeland A."/>
            <person name="Lucas S."/>
            <person name="Lapidus A."/>
            <person name="Barry K."/>
            <person name="Detter J.C."/>
            <person name="Glavina del Rio T."/>
            <person name="Hammon N."/>
            <person name="Israni S."/>
            <person name="Dalin E."/>
            <person name="Tice H."/>
            <person name="Pitluck S."/>
            <person name="Chertkov O."/>
            <person name="Brettin T."/>
            <person name="Bruce D."/>
            <person name="Han C."/>
            <person name="Schmutz J."/>
            <person name="Larimer F."/>
            <person name="Land M."/>
            <person name="Hauser L."/>
            <person name="Kyrpides N."/>
            <person name="Mikhailova N."/>
            <person name="Shelobolina E."/>
            <person name="Aklujkar M."/>
            <person name="Lovley D."/>
            <person name="Richardson P."/>
        </authorList>
    </citation>
    <scope>NUCLEOTIDE SEQUENCE [LARGE SCALE GENOMIC DNA]</scope>
    <source>
        <strain evidence="10 11">Rf4</strain>
    </source>
</reference>
<dbReference type="Pfam" id="PF02518">
    <property type="entry name" value="HATPase_c"/>
    <property type="match status" value="1"/>
</dbReference>
<evidence type="ECO:0000313" key="11">
    <source>
        <dbReference type="Proteomes" id="UP000006695"/>
    </source>
</evidence>
<dbReference type="Gene3D" id="1.10.287.130">
    <property type="match status" value="1"/>
</dbReference>
<keyword evidence="10" id="KW-0808">Transferase</keyword>
<keyword evidence="5" id="KW-0472">Membrane</keyword>
<dbReference type="SMART" id="SM00091">
    <property type="entry name" value="PAS"/>
    <property type="match status" value="2"/>
</dbReference>
<dbReference type="PRINTS" id="PR00344">
    <property type="entry name" value="BCTRLSENSOR"/>
</dbReference>
<dbReference type="SUPFAM" id="SSF55874">
    <property type="entry name" value="ATPase domain of HSP90 chaperone/DNA topoisomerase II/histidine kinase"/>
    <property type="match status" value="1"/>
</dbReference>
<dbReference type="InterPro" id="IPR013656">
    <property type="entry name" value="PAS_4"/>
</dbReference>
<dbReference type="InterPro" id="IPR035965">
    <property type="entry name" value="PAS-like_dom_sf"/>
</dbReference>
<dbReference type="InterPro" id="IPR003661">
    <property type="entry name" value="HisK_dim/P_dom"/>
</dbReference>
<dbReference type="InterPro" id="IPR036097">
    <property type="entry name" value="HisK_dim/P_sf"/>
</dbReference>
<name>A5G587_GEOUR</name>
<keyword evidence="11" id="KW-1185">Reference proteome</keyword>
<dbReference type="InterPro" id="IPR004358">
    <property type="entry name" value="Sig_transdc_His_kin-like_C"/>
</dbReference>
<gene>
    <name evidence="10" type="ordered locus">Gura_2781</name>
</gene>
<dbReference type="InterPro" id="IPR000014">
    <property type="entry name" value="PAS"/>
</dbReference>
<dbReference type="InterPro" id="IPR011006">
    <property type="entry name" value="CheY-like_superfamily"/>
</dbReference>
<dbReference type="Gene3D" id="3.30.565.10">
    <property type="entry name" value="Histidine kinase-like ATPase, C-terminal domain"/>
    <property type="match status" value="1"/>
</dbReference>
<evidence type="ECO:0000313" key="10">
    <source>
        <dbReference type="EMBL" id="ABQ26955.1"/>
    </source>
</evidence>
<dbReference type="InterPro" id="IPR021796">
    <property type="entry name" value="Tll0287-like_dom"/>
</dbReference>
<dbReference type="InterPro" id="IPR036890">
    <property type="entry name" value="HATPase_C_sf"/>
</dbReference>
<dbReference type="Proteomes" id="UP000006695">
    <property type="component" value="Chromosome"/>
</dbReference>
<feature type="domain" description="PAC" evidence="9">
    <location>
        <begin position="470"/>
        <end position="522"/>
    </location>
</feature>
<dbReference type="CDD" id="cd00156">
    <property type="entry name" value="REC"/>
    <property type="match status" value="1"/>
</dbReference>
<dbReference type="RefSeq" id="WP_011939631.1">
    <property type="nucleotide sequence ID" value="NC_009483.1"/>
</dbReference>
<comment type="catalytic activity">
    <reaction evidence="1">
        <text>ATP + protein L-histidine = ADP + protein N-phospho-L-histidine.</text>
        <dbReference type="EC" id="2.7.13.3"/>
    </reaction>
</comment>
<dbReference type="SUPFAM" id="SSF55785">
    <property type="entry name" value="PYP-like sensor domain (PAS domain)"/>
    <property type="match status" value="1"/>
</dbReference>
<dbReference type="SUPFAM" id="SSF47384">
    <property type="entry name" value="Homodimeric domain of signal transducing histidine kinase"/>
    <property type="match status" value="1"/>
</dbReference>
<feature type="domain" description="Response regulatory" evidence="7">
    <location>
        <begin position="779"/>
        <end position="895"/>
    </location>
</feature>
<dbReference type="PROSITE" id="PS50113">
    <property type="entry name" value="PAC"/>
    <property type="match status" value="1"/>
</dbReference>
<dbReference type="InterPro" id="IPR005467">
    <property type="entry name" value="His_kinase_dom"/>
</dbReference>
<feature type="transmembrane region" description="Helical" evidence="5">
    <location>
        <begin position="20"/>
        <end position="36"/>
    </location>
</feature>
<dbReference type="InterPro" id="IPR001789">
    <property type="entry name" value="Sig_transdc_resp-reg_receiver"/>
</dbReference>
<evidence type="ECO:0000259" key="9">
    <source>
        <dbReference type="PROSITE" id="PS50113"/>
    </source>
</evidence>
<evidence type="ECO:0000259" key="7">
    <source>
        <dbReference type="PROSITE" id="PS50110"/>
    </source>
</evidence>
<keyword evidence="5" id="KW-0812">Transmembrane</keyword>
<evidence type="ECO:0000256" key="4">
    <source>
        <dbReference type="PROSITE-ProRule" id="PRU00169"/>
    </source>
</evidence>
<keyword evidence="10" id="KW-0418">Kinase</keyword>
<dbReference type="PROSITE" id="PS50112">
    <property type="entry name" value="PAS"/>
    <property type="match status" value="1"/>
</dbReference>
<dbReference type="AlphaFoldDB" id="A5G587"/>
<dbReference type="InterPro" id="IPR003594">
    <property type="entry name" value="HATPase_dom"/>
</dbReference>
<evidence type="ECO:0000259" key="8">
    <source>
        <dbReference type="PROSITE" id="PS50112"/>
    </source>
</evidence>
<dbReference type="SMART" id="SM00388">
    <property type="entry name" value="HisKA"/>
    <property type="match status" value="1"/>
</dbReference>
<dbReference type="Gene3D" id="3.30.450.20">
    <property type="entry name" value="PAS domain"/>
    <property type="match status" value="2"/>
</dbReference>
<feature type="modified residue" description="4-aspartylphosphate" evidence="4">
    <location>
        <position position="830"/>
    </location>
</feature>
<dbReference type="SMART" id="SM00387">
    <property type="entry name" value="HATPase_c"/>
    <property type="match status" value="1"/>
</dbReference>
<dbReference type="PROSITE" id="PS50109">
    <property type="entry name" value="HIS_KIN"/>
    <property type="match status" value="1"/>
</dbReference>
<feature type="domain" description="PAS" evidence="8">
    <location>
        <begin position="395"/>
        <end position="467"/>
    </location>
</feature>
<dbReference type="CDD" id="cd00130">
    <property type="entry name" value="PAS"/>
    <property type="match status" value="1"/>
</dbReference>
<feature type="domain" description="Histidine kinase" evidence="6">
    <location>
        <begin position="535"/>
        <end position="758"/>
    </location>
</feature>
<dbReference type="KEGG" id="gur:Gura_2781"/>
<dbReference type="PANTHER" id="PTHR43065">
    <property type="entry name" value="SENSOR HISTIDINE KINASE"/>
    <property type="match status" value="1"/>
</dbReference>
<accession>A5G587</accession>
<dbReference type="Pfam" id="PF00072">
    <property type="entry name" value="Response_reg"/>
    <property type="match status" value="1"/>
</dbReference>
<dbReference type="NCBIfam" id="TIGR00229">
    <property type="entry name" value="sensory_box"/>
    <property type="match status" value="1"/>
</dbReference>
<dbReference type="EMBL" id="CP000698">
    <property type="protein sequence ID" value="ABQ26955.1"/>
    <property type="molecule type" value="Genomic_DNA"/>
</dbReference>
<evidence type="ECO:0000256" key="5">
    <source>
        <dbReference type="SAM" id="Phobius"/>
    </source>
</evidence>
<dbReference type="HOGENOM" id="CLU_000445_114_64_7"/>
<evidence type="ECO:0000256" key="1">
    <source>
        <dbReference type="ARBA" id="ARBA00000085"/>
    </source>
</evidence>
<evidence type="ECO:0000259" key="6">
    <source>
        <dbReference type="PROSITE" id="PS50109"/>
    </source>
</evidence>
<dbReference type="STRING" id="351605.Gura_2781"/>
<dbReference type="EC" id="2.7.13.3" evidence="2"/>
<dbReference type="GO" id="GO:0000155">
    <property type="term" value="F:phosphorelay sensor kinase activity"/>
    <property type="evidence" value="ECO:0007669"/>
    <property type="project" value="InterPro"/>
</dbReference>
<organism evidence="10 11">
    <name type="scientific">Geotalea uraniireducens (strain Rf4)</name>
    <name type="common">Geobacter uraniireducens</name>
    <dbReference type="NCBI Taxonomy" id="351605"/>
    <lineage>
        <taxon>Bacteria</taxon>
        <taxon>Pseudomonadati</taxon>
        <taxon>Thermodesulfobacteriota</taxon>
        <taxon>Desulfuromonadia</taxon>
        <taxon>Geobacterales</taxon>
        <taxon>Geobacteraceae</taxon>
        <taxon>Geotalea</taxon>
    </lineage>
</organism>
<dbReference type="InterPro" id="IPR000700">
    <property type="entry name" value="PAS-assoc_C"/>
</dbReference>
<keyword evidence="3 4" id="KW-0597">Phosphoprotein</keyword>
<keyword evidence="5" id="KW-1133">Transmembrane helix</keyword>
<sequence>MQSNEPAQSPGKFPIRRLRLAAILAWTVLAIITAIWECSDNEEFKTSNALATARACIEKDLVFRRWAAGHGGVYVPVSDKTPPNPWLKVPERDITTPSGRRLTLMNPAYMTRQIFEIGQSSANAPQGHITSLKSIRPENAPDPWEARALAAFEAGLAEFGEFMVMDGKPVYRYMRPLNSEKTCLKCHAAQGYREGAVRGGISIAIPTAGLERAALRSNVIHVAIIAATWLMGLGGIRLGFRRIDADAAALMAERDNLSSVFDATPMPMLLVDDRMEAVRVNSAFREYCIDYDALPDKRCGTILKCANALSEPQGCGNSPVCDSCGLMRTLQEVSRSGLSARGEATVPRLGWGGDATEAWLLYGVEAVSLDGRNHALMSFMDITERKREEILRRIRAEEFRALVENSPDAIARYDRLCRRVYVNPALEWLAGQSADNLTGRTPTEASVATPEVGLQVQGAVEQVLDRGVSQELELSWKDSGGEMRHFQVRFVPEFDAEGDVASVLSITREITSLRKTEAQLLHAQKMESIGTLAGGVAHDFNNLLTVIGGYADLLRLSLKGDERRVAFALEISNSVKRGAELTRSLLAFSGKHEPQKRYDDLNLIVANLQKSISRLLRSDITLTFGLCDDRLSVFAERVQIEQVLINLMVNARDALTSGGRIHVATALVEVREAVVTGGVTVPPGSYGLVTVMDNGVGMDKETVGRIFEPFFTTKETGKGTGLGLSIAFGIVGNHNGRITVESAPGKGAMFRVYLPISEGEMPPNHSPDSKTAGLHGNETVLLVDDDPNVLRITREILELYGYTVLTAADGVEALEVFEAHRDEIRVAVFDLIMPRMTGREAIEQIRLQEPDLPVILTSGYTDDIIDHAAIDALNVVFLPKPVCLQKLAAAIRAGLAG</sequence>
<protein>
    <recommendedName>
        <fullName evidence="2">histidine kinase</fullName>
        <ecNumber evidence="2">2.7.13.3</ecNumber>
    </recommendedName>
</protein>
<dbReference type="PANTHER" id="PTHR43065:SF42">
    <property type="entry name" value="TWO-COMPONENT SENSOR PPRA"/>
    <property type="match status" value="1"/>
</dbReference>
<dbReference type="CDD" id="cd00082">
    <property type="entry name" value="HisKA"/>
    <property type="match status" value="1"/>
</dbReference>